<name>A0A179D2H5_9BACT</name>
<dbReference type="InterPro" id="IPR019300">
    <property type="entry name" value="CooT"/>
</dbReference>
<dbReference type="Pfam" id="PF10133">
    <property type="entry name" value="CooT"/>
    <property type="match status" value="1"/>
</dbReference>
<evidence type="ECO:0008006" key="3">
    <source>
        <dbReference type="Google" id="ProtNLM"/>
    </source>
</evidence>
<sequence length="63" mass="7399">MCQTRVFVRRGDTEEEIMKDVVALEVKPDGVVLRAFFEPPKEIKGRIREIDFLKHRVIVEEEA</sequence>
<accession>A0A179D2H5</accession>
<proteinExistence type="predicted"/>
<dbReference type="AlphaFoldDB" id="A0A179D2H5"/>
<gene>
    <name evidence="1" type="ORF">TDIS_1625</name>
</gene>
<dbReference type="OrthoDB" id="5422162at2"/>
<keyword evidence="2" id="KW-1185">Reference proteome</keyword>
<organism evidence="1 2">
    <name type="scientific">Thermosulfurimonas dismutans</name>
    <dbReference type="NCBI Taxonomy" id="999894"/>
    <lineage>
        <taxon>Bacteria</taxon>
        <taxon>Pseudomonadati</taxon>
        <taxon>Thermodesulfobacteriota</taxon>
        <taxon>Thermodesulfobacteria</taxon>
        <taxon>Thermodesulfobacteriales</taxon>
        <taxon>Thermodesulfobacteriaceae</taxon>
        <taxon>Thermosulfurimonas</taxon>
    </lineage>
</organism>
<dbReference type="EMBL" id="LWLG01000013">
    <property type="protein sequence ID" value="OAQ20270.1"/>
    <property type="molecule type" value="Genomic_DNA"/>
</dbReference>
<comment type="caution">
    <text evidence="1">The sequence shown here is derived from an EMBL/GenBank/DDBJ whole genome shotgun (WGS) entry which is preliminary data.</text>
</comment>
<reference evidence="1 2" key="1">
    <citation type="submission" date="2016-04" db="EMBL/GenBank/DDBJ databases">
        <title>Genome analysis of Thermosulfurimonas dismutans, the first thermophilic sulfur-disproportionating bacterium of the phylum Thermodesulfobacteria.</title>
        <authorList>
            <person name="Mardanov A.V."/>
            <person name="Beletsky A.V."/>
            <person name="Kadnikov V.V."/>
            <person name="Slobodkin A.I."/>
            <person name="Ravin N.V."/>
        </authorList>
    </citation>
    <scope>NUCLEOTIDE SEQUENCE [LARGE SCALE GENOMIC DNA]</scope>
    <source>
        <strain evidence="1 2">S95</strain>
    </source>
</reference>
<dbReference type="STRING" id="999894.TDIS_1625"/>
<dbReference type="Proteomes" id="UP000078390">
    <property type="component" value="Unassembled WGS sequence"/>
</dbReference>
<protein>
    <recommendedName>
        <fullName evidence="3">CooT family nickel-binding protein</fullName>
    </recommendedName>
</protein>
<dbReference type="RefSeq" id="WP_068671141.1">
    <property type="nucleotide sequence ID" value="NZ_LWLG01000013.1"/>
</dbReference>
<evidence type="ECO:0000313" key="2">
    <source>
        <dbReference type="Proteomes" id="UP000078390"/>
    </source>
</evidence>
<evidence type="ECO:0000313" key="1">
    <source>
        <dbReference type="EMBL" id="OAQ20270.1"/>
    </source>
</evidence>